<dbReference type="EMBL" id="MJGC01000075">
    <property type="protein sequence ID" value="OEJ74004.1"/>
    <property type="molecule type" value="Genomic_DNA"/>
</dbReference>
<evidence type="ECO:0000313" key="2">
    <source>
        <dbReference type="EMBL" id="OEJ74004.1"/>
    </source>
</evidence>
<organism evidence="2">
    <name type="scientific">Desertifilum tharense IPPAS B-1220</name>
    <dbReference type="NCBI Taxonomy" id="1781255"/>
    <lineage>
        <taxon>Bacteria</taxon>
        <taxon>Bacillati</taxon>
        <taxon>Cyanobacteriota</taxon>
        <taxon>Cyanophyceae</taxon>
        <taxon>Desertifilales</taxon>
        <taxon>Desertifilaceae</taxon>
        <taxon>Desertifilum</taxon>
    </lineage>
</organism>
<evidence type="ECO:0000256" key="1">
    <source>
        <dbReference type="SAM" id="MobiDB-lite"/>
    </source>
</evidence>
<dbReference type="OrthoDB" id="467668at2"/>
<accession>A0A1E5QHD0</accession>
<reference evidence="2" key="1">
    <citation type="submission" date="2016-09" db="EMBL/GenBank/DDBJ databases">
        <title>Draft genome of thermotolerant cyanobacterium Desertifilum sp. strain IPPAS B-1220.</title>
        <authorList>
            <person name="Sinetova M.A."/>
            <person name="Bolakhan K."/>
            <person name="Zayadan B.K."/>
            <person name="Mironov K.S."/>
            <person name="Ustinova V."/>
            <person name="Kupriyanova E.V."/>
            <person name="Sidorov R.A."/>
            <person name="Skrypnik A.N."/>
            <person name="Gogoleva N.E."/>
            <person name="Gogolev Y.V."/>
            <person name="Los D.A."/>
        </authorList>
    </citation>
    <scope>NUCLEOTIDE SEQUENCE [LARGE SCALE GENOMIC DNA]</scope>
    <source>
        <strain evidence="2">IPPAS B-1220</strain>
    </source>
</reference>
<dbReference type="RefSeq" id="WP_069968368.1">
    <property type="nucleotide sequence ID" value="NZ_CM124774.1"/>
</dbReference>
<sequence length="121" mass="13530">MTTEAQKIVCRFIELLEEESQKTEPSIFPEESWTALPDLDRQVAQLTAEDVGTLADIILDWCENNGYNTILTALQKESLKCDPQDDDEEIEASDPSDQPITNQSLRSAIKTAITNQTSTPE</sequence>
<feature type="region of interest" description="Disordered" evidence="1">
    <location>
        <begin position="82"/>
        <end position="106"/>
    </location>
</feature>
<feature type="compositionally biased region" description="Acidic residues" evidence="1">
    <location>
        <begin position="84"/>
        <end position="94"/>
    </location>
</feature>
<feature type="compositionally biased region" description="Polar residues" evidence="1">
    <location>
        <begin position="95"/>
        <end position="106"/>
    </location>
</feature>
<name>A0A1E5QHD0_9CYAN</name>
<dbReference type="STRING" id="1781255.BH720_16755"/>
<protein>
    <submittedName>
        <fullName evidence="2">Uncharacterized protein</fullName>
    </submittedName>
</protein>
<proteinExistence type="predicted"/>
<gene>
    <name evidence="2" type="ORF">BH720_16755</name>
</gene>
<comment type="caution">
    <text evidence="2">The sequence shown here is derived from an EMBL/GenBank/DDBJ whole genome shotgun (WGS) entry which is preliminary data.</text>
</comment>
<dbReference type="AlphaFoldDB" id="A0A1E5QHD0"/>